<dbReference type="PRINTS" id="PR00509">
    <property type="entry name" value="PGMPMM"/>
</dbReference>
<sequence>MSVQQVYNKWVTFDGLDQELHAELAAMKGNDKAIEDAFYKNLEFGTGGMRGEIGAGTNKMNIYTVRKAAEGLAKYIEKNGEDAKKKGVVLAYDCRRKSPEFSLEIARTLASHGIKTYVFESLRSTPELSFAVRHLGTFMGGMTTASHNPPEYNGFKVYGADGAQLNLQDADDVIDEINIIENELDIQVKPVDELKAQGLIEMVGADVDDAYAEHLITVSEKPQMARETDLKVVFSPLHGASNVMVQRGLKALGYDVHVVTEQEQPDSEFPTLKSPNPEEPGAFELAIRDGKEIGADLLITADPDGDRLGLAVQGPNGEYTLLTGNQTGAILLDYLLARKKEKGHLPENGRVFKTIVTSEIGRKVAEHYGATAEDVLTGFKFIGEKIKAYEATGEYAFLFGYEESYGYLVKDFARDKDAIQAALLATEAAAYHKAEGKTLYEVLLALYEEHGYFKEDLESITMKGKDGAEKIQSLLSSLREKPLSEIAGLSVDAQEDYLTSLRRHSKEGAEYKINLPSSNVLKYFLEDGSWVCVRPSGTEPKIKFYFSVIGSTLENSEEKLNSVKDSFMEKIRAELNN</sequence>
<evidence type="ECO:0000256" key="7">
    <source>
        <dbReference type="ARBA" id="ARBA00022526"/>
    </source>
</evidence>
<dbReference type="EMBL" id="JXRQ01000017">
    <property type="protein sequence ID" value="KIL50084.1"/>
    <property type="molecule type" value="Genomic_DNA"/>
</dbReference>
<organism evidence="19 20">
    <name type="scientific">Jeotgalibacillus alimentarius</name>
    <dbReference type="NCBI Taxonomy" id="135826"/>
    <lineage>
        <taxon>Bacteria</taxon>
        <taxon>Bacillati</taxon>
        <taxon>Bacillota</taxon>
        <taxon>Bacilli</taxon>
        <taxon>Bacillales</taxon>
        <taxon>Caryophanaceae</taxon>
        <taxon>Jeotgalibacillus</taxon>
    </lineage>
</organism>
<keyword evidence="7" id="KW-0119">Carbohydrate metabolism</keyword>
<dbReference type="CDD" id="cd05799">
    <property type="entry name" value="PGM2"/>
    <property type="match status" value="1"/>
</dbReference>
<evidence type="ECO:0000256" key="1">
    <source>
        <dbReference type="ARBA" id="ARBA00000443"/>
    </source>
</evidence>
<evidence type="ECO:0000259" key="18">
    <source>
        <dbReference type="Pfam" id="PF02880"/>
    </source>
</evidence>
<evidence type="ECO:0000256" key="6">
    <source>
        <dbReference type="ARBA" id="ARBA00012728"/>
    </source>
</evidence>
<keyword evidence="10" id="KW-0460">Magnesium</keyword>
<dbReference type="OrthoDB" id="9806956at2"/>
<gene>
    <name evidence="19" type="ORF">KP77_14590</name>
</gene>
<dbReference type="InterPro" id="IPR005846">
    <property type="entry name" value="A-D-PHexomutase_a/b/a-III"/>
</dbReference>
<keyword evidence="9" id="KW-0479">Metal-binding</keyword>
<feature type="domain" description="Alpha-D-phosphohexomutase alpha/beta/alpha" evidence="18">
    <location>
        <begin position="324"/>
        <end position="448"/>
    </location>
</feature>
<feature type="domain" description="Alpha-D-phosphohexomutase C-terminal" evidence="15">
    <location>
        <begin position="510"/>
        <end position="546"/>
    </location>
</feature>
<feature type="domain" description="Alpha-D-phosphohexomutase alpha/beta/alpha" evidence="16">
    <location>
        <begin position="43"/>
        <end position="180"/>
    </location>
</feature>
<evidence type="ECO:0000256" key="8">
    <source>
        <dbReference type="ARBA" id="ARBA00022553"/>
    </source>
</evidence>
<keyword evidence="7" id="KW-0313">Glucose metabolism</keyword>
<dbReference type="GO" id="GO:0006006">
    <property type="term" value="P:glucose metabolic process"/>
    <property type="evidence" value="ECO:0007669"/>
    <property type="project" value="UniProtKB-KW"/>
</dbReference>
<comment type="catalytic activity">
    <reaction evidence="1">
        <text>alpha-D-glucose 1-phosphate = alpha-D-glucose 6-phosphate</text>
        <dbReference type="Rhea" id="RHEA:23536"/>
        <dbReference type="ChEBI" id="CHEBI:58225"/>
        <dbReference type="ChEBI" id="CHEBI:58601"/>
        <dbReference type="EC" id="5.4.2.2"/>
    </reaction>
</comment>
<evidence type="ECO:0000259" key="15">
    <source>
        <dbReference type="Pfam" id="PF00408"/>
    </source>
</evidence>
<evidence type="ECO:0000256" key="4">
    <source>
        <dbReference type="ARBA" id="ARBA00005189"/>
    </source>
</evidence>
<dbReference type="GO" id="GO:0006166">
    <property type="term" value="P:purine ribonucleoside salvage"/>
    <property type="evidence" value="ECO:0007669"/>
    <property type="project" value="TreeGrafter"/>
</dbReference>
<evidence type="ECO:0000256" key="12">
    <source>
        <dbReference type="ARBA" id="ARBA00039995"/>
    </source>
</evidence>
<comment type="cofactor">
    <cofactor evidence="2">
        <name>Mg(2+)</name>
        <dbReference type="ChEBI" id="CHEBI:18420"/>
    </cofactor>
</comment>
<evidence type="ECO:0000256" key="11">
    <source>
        <dbReference type="ARBA" id="ARBA00023235"/>
    </source>
</evidence>
<comment type="pathway">
    <text evidence="3">Glycolipid metabolism; diglucosyl-diacylglycerol biosynthesis.</text>
</comment>
<evidence type="ECO:0000256" key="2">
    <source>
        <dbReference type="ARBA" id="ARBA00001946"/>
    </source>
</evidence>
<dbReference type="SUPFAM" id="SSF55957">
    <property type="entry name" value="Phosphoglucomutase, C-terminal domain"/>
    <property type="match status" value="1"/>
</dbReference>
<evidence type="ECO:0000259" key="16">
    <source>
        <dbReference type="Pfam" id="PF02878"/>
    </source>
</evidence>
<dbReference type="Pfam" id="PF02878">
    <property type="entry name" value="PGM_PMM_I"/>
    <property type="match status" value="1"/>
</dbReference>
<dbReference type="GO" id="GO:0004614">
    <property type="term" value="F:phosphoglucomutase activity"/>
    <property type="evidence" value="ECO:0007669"/>
    <property type="project" value="UniProtKB-EC"/>
</dbReference>
<comment type="similarity">
    <text evidence="5">Belongs to the phosphohexose mutase family.</text>
</comment>
<proteinExistence type="inferred from homology"/>
<dbReference type="InterPro" id="IPR036900">
    <property type="entry name" value="A-D-PHexomutase_C_sf"/>
</dbReference>
<keyword evidence="8" id="KW-0597">Phosphoprotein</keyword>
<evidence type="ECO:0000256" key="9">
    <source>
        <dbReference type="ARBA" id="ARBA00022723"/>
    </source>
</evidence>
<dbReference type="GO" id="GO:0046872">
    <property type="term" value="F:metal ion binding"/>
    <property type="evidence" value="ECO:0007669"/>
    <property type="project" value="UniProtKB-KW"/>
</dbReference>
<evidence type="ECO:0000256" key="10">
    <source>
        <dbReference type="ARBA" id="ARBA00022842"/>
    </source>
</evidence>
<dbReference type="InterPro" id="IPR005845">
    <property type="entry name" value="A-D-PHexomutase_a/b/a-II"/>
</dbReference>
<dbReference type="Pfam" id="PF02879">
    <property type="entry name" value="PGM_PMM_II"/>
    <property type="match status" value="1"/>
</dbReference>
<dbReference type="STRING" id="135826.KP77_14590"/>
<dbReference type="SUPFAM" id="SSF53738">
    <property type="entry name" value="Phosphoglucomutase, first 3 domains"/>
    <property type="match status" value="3"/>
</dbReference>
<protein>
    <recommendedName>
        <fullName evidence="12">Phosphoglucomutase</fullName>
        <ecNumber evidence="6">5.4.2.2</ecNumber>
    </recommendedName>
    <alternativeName>
        <fullName evidence="14">Alpha-phosphoglucomutase</fullName>
    </alternativeName>
    <alternativeName>
        <fullName evidence="13">Glucose phosphomutase</fullName>
    </alternativeName>
</protein>
<evidence type="ECO:0000256" key="14">
    <source>
        <dbReference type="ARBA" id="ARBA00041467"/>
    </source>
</evidence>
<comment type="pathway">
    <text evidence="4">Lipid metabolism.</text>
</comment>
<evidence type="ECO:0000256" key="5">
    <source>
        <dbReference type="ARBA" id="ARBA00010231"/>
    </source>
</evidence>
<evidence type="ECO:0000256" key="3">
    <source>
        <dbReference type="ARBA" id="ARBA00005164"/>
    </source>
</evidence>
<dbReference type="InterPro" id="IPR005843">
    <property type="entry name" value="A-D-PHexomutase_C"/>
</dbReference>
<evidence type="ECO:0000313" key="20">
    <source>
        <dbReference type="Proteomes" id="UP000031950"/>
    </source>
</evidence>
<dbReference type="Pfam" id="PF00408">
    <property type="entry name" value="PGM_PMM_IV"/>
    <property type="match status" value="1"/>
</dbReference>
<accession>A0A0C2S7W3</accession>
<dbReference type="PATRIC" id="fig|135826.4.peg.1453"/>
<dbReference type="Pfam" id="PF02880">
    <property type="entry name" value="PGM_PMM_III"/>
    <property type="match status" value="1"/>
</dbReference>
<dbReference type="InterPro" id="IPR005841">
    <property type="entry name" value="Alpha-D-phosphohexomutase_SF"/>
</dbReference>
<feature type="domain" description="Alpha-D-phosphohexomutase alpha/beta/alpha" evidence="17">
    <location>
        <begin position="209"/>
        <end position="311"/>
    </location>
</feature>
<evidence type="ECO:0000313" key="19">
    <source>
        <dbReference type="EMBL" id="KIL50084.1"/>
    </source>
</evidence>
<dbReference type="RefSeq" id="WP_041122075.1">
    <property type="nucleotide sequence ID" value="NZ_JXRQ01000017.1"/>
</dbReference>
<dbReference type="InterPro" id="IPR016055">
    <property type="entry name" value="A-D-PHexomutase_a/b/a-I/II/III"/>
</dbReference>
<dbReference type="Gene3D" id="3.40.120.10">
    <property type="entry name" value="Alpha-D-Glucose-1,6-Bisphosphate, subunit A, domain 3"/>
    <property type="match status" value="3"/>
</dbReference>
<dbReference type="AlphaFoldDB" id="A0A0C2S7W3"/>
<comment type="caution">
    <text evidence="19">The sequence shown here is derived from an EMBL/GenBank/DDBJ whole genome shotgun (WGS) entry which is preliminary data.</text>
</comment>
<dbReference type="Gene3D" id="3.30.310.50">
    <property type="entry name" value="Alpha-D-phosphohexomutase, C-terminal domain"/>
    <property type="match status" value="1"/>
</dbReference>
<dbReference type="InterPro" id="IPR005844">
    <property type="entry name" value="A-D-PHexomutase_a/b/a-I"/>
</dbReference>
<dbReference type="Proteomes" id="UP000031950">
    <property type="component" value="Unassembled WGS sequence"/>
</dbReference>
<keyword evidence="20" id="KW-1185">Reference proteome</keyword>
<name>A0A0C2S7W3_9BACL</name>
<dbReference type="GO" id="GO:0008973">
    <property type="term" value="F:phosphopentomutase activity"/>
    <property type="evidence" value="ECO:0007669"/>
    <property type="project" value="TreeGrafter"/>
</dbReference>
<evidence type="ECO:0000256" key="13">
    <source>
        <dbReference type="ARBA" id="ARBA00041398"/>
    </source>
</evidence>
<dbReference type="PANTHER" id="PTHR45745">
    <property type="entry name" value="PHOSPHOMANNOMUTASE 45A"/>
    <property type="match status" value="1"/>
</dbReference>
<reference evidence="19 20" key="1">
    <citation type="submission" date="2015-01" db="EMBL/GenBank/DDBJ databases">
        <title>Genome sequence of Jeotgalibacillus alimentarius.</title>
        <authorList>
            <person name="Goh K.M."/>
            <person name="Chan K.-G."/>
            <person name="Yaakop A.S."/>
            <person name="Ee R."/>
            <person name="Gan H.M."/>
            <person name="Chan C.S."/>
        </authorList>
    </citation>
    <scope>NUCLEOTIDE SEQUENCE [LARGE SCALE GENOMIC DNA]</scope>
    <source>
        <strain evidence="19 20">YKJ-13</strain>
    </source>
</reference>
<evidence type="ECO:0000259" key="17">
    <source>
        <dbReference type="Pfam" id="PF02879"/>
    </source>
</evidence>
<keyword evidence="11" id="KW-0413">Isomerase</keyword>
<dbReference type="EC" id="5.4.2.2" evidence="6"/>
<dbReference type="PANTHER" id="PTHR45745:SF1">
    <property type="entry name" value="PHOSPHOGLUCOMUTASE 2B-RELATED"/>
    <property type="match status" value="1"/>
</dbReference>